<dbReference type="SMART" id="SM00382">
    <property type="entry name" value="AAA"/>
    <property type="match status" value="1"/>
</dbReference>
<keyword evidence="4 6" id="KW-0067">ATP-binding</keyword>
<dbReference type="PANTHER" id="PTHR42711:SF5">
    <property type="entry name" value="ABC TRANSPORTER ATP-BINDING PROTEIN NATA"/>
    <property type="match status" value="1"/>
</dbReference>
<protein>
    <submittedName>
        <fullName evidence="6">ABC transporter ATP-binding protein</fullName>
    </submittedName>
</protein>
<comment type="similarity">
    <text evidence="1">Belongs to the ABC transporter superfamily.</text>
</comment>
<sequence>MLEARHLKKYYTVKEKTGWFSREKQLIRAVDEIDLSIDKGEIVGLLGVNGAGKTTTIKMLSTLLTPTSGTITVDGTNVVEQPNRIKQQVNMIAGGERMLYWRLTARENLMYFGKLYGLHGQTLTERCRQLIRLVGLDEAADHPVERYSKGMKQRLQIARGLINDPDYLFLDEPTLGLDAPVARQLRKTVKDLAKVRNKGILLTSHYLEEVQELCDRVYIIEKGHLLLHGTPERIIQTVVNIFHLQAVVSGQSSDSIWLKQELEKRNVQVSVKDSDEGKLLHMTASFDMTASFIALVAKQGLILKKLEATKPNLEDAIIKLAEESHAS</sequence>
<keyword evidence="3" id="KW-0547">Nucleotide-binding</keyword>
<evidence type="ECO:0000313" key="6">
    <source>
        <dbReference type="EMBL" id="TGA98172.1"/>
    </source>
</evidence>
<dbReference type="GO" id="GO:0016887">
    <property type="term" value="F:ATP hydrolysis activity"/>
    <property type="evidence" value="ECO:0007669"/>
    <property type="project" value="InterPro"/>
</dbReference>
<dbReference type="GO" id="GO:0005524">
    <property type="term" value="F:ATP binding"/>
    <property type="evidence" value="ECO:0007669"/>
    <property type="project" value="UniProtKB-KW"/>
</dbReference>
<evidence type="ECO:0000256" key="1">
    <source>
        <dbReference type="ARBA" id="ARBA00005417"/>
    </source>
</evidence>
<gene>
    <name evidence="6" type="ORF">E4665_09480</name>
</gene>
<evidence type="ECO:0000256" key="3">
    <source>
        <dbReference type="ARBA" id="ARBA00022741"/>
    </source>
</evidence>
<dbReference type="InterPro" id="IPR027417">
    <property type="entry name" value="P-loop_NTPase"/>
</dbReference>
<dbReference type="Pfam" id="PF00005">
    <property type="entry name" value="ABC_tran"/>
    <property type="match status" value="1"/>
</dbReference>
<dbReference type="PROSITE" id="PS50893">
    <property type="entry name" value="ABC_TRANSPORTER_2"/>
    <property type="match status" value="1"/>
</dbReference>
<dbReference type="SUPFAM" id="SSF52540">
    <property type="entry name" value="P-loop containing nucleoside triphosphate hydrolases"/>
    <property type="match status" value="1"/>
</dbReference>
<dbReference type="InterPro" id="IPR050763">
    <property type="entry name" value="ABC_transporter_ATP-binding"/>
</dbReference>
<dbReference type="InterPro" id="IPR003593">
    <property type="entry name" value="AAA+_ATPase"/>
</dbReference>
<evidence type="ECO:0000256" key="2">
    <source>
        <dbReference type="ARBA" id="ARBA00022448"/>
    </source>
</evidence>
<reference evidence="6 7" key="1">
    <citation type="journal article" date="2015" name="Int. J. Syst. Evol. Microbiol.">
        <title>Sporolactobacillus shoreae sp. nov. and Sporolactobacillus spathodeae sp. nov., two spore-forming lactic acid bacteria isolated from tree barks in Thailand.</title>
        <authorList>
            <person name="Thamacharoensuk T."/>
            <person name="Kitahara M."/>
            <person name="Ohkuma M."/>
            <person name="Thongchul N."/>
            <person name="Tanasupawat S."/>
        </authorList>
    </citation>
    <scope>NUCLEOTIDE SEQUENCE [LARGE SCALE GENOMIC DNA]</scope>
    <source>
        <strain evidence="6 7">BK92</strain>
    </source>
</reference>
<dbReference type="Gene3D" id="3.40.50.300">
    <property type="entry name" value="P-loop containing nucleotide triphosphate hydrolases"/>
    <property type="match status" value="1"/>
</dbReference>
<dbReference type="EMBL" id="SRJD01000009">
    <property type="protein sequence ID" value="TGA98172.1"/>
    <property type="molecule type" value="Genomic_DNA"/>
</dbReference>
<dbReference type="Proteomes" id="UP000298347">
    <property type="component" value="Unassembled WGS sequence"/>
</dbReference>
<comment type="caution">
    <text evidence="6">The sequence shown here is derived from an EMBL/GenBank/DDBJ whole genome shotgun (WGS) entry which is preliminary data.</text>
</comment>
<dbReference type="OrthoDB" id="9804819at2"/>
<evidence type="ECO:0000256" key="4">
    <source>
        <dbReference type="ARBA" id="ARBA00022840"/>
    </source>
</evidence>
<keyword evidence="2" id="KW-0813">Transport</keyword>
<evidence type="ECO:0000259" key="5">
    <source>
        <dbReference type="PROSITE" id="PS50893"/>
    </source>
</evidence>
<accession>A0A4Z0GPL0</accession>
<dbReference type="InterPro" id="IPR017871">
    <property type="entry name" value="ABC_transporter-like_CS"/>
</dbReference>
<organism evidence="6 7">
    <name type="scientific">Sporolactobacillus shoreae</name>
    <dbReference type="NCBI Taxonomy" id="1465501"/>
    <lineage>
        <taxon>Bacteria</taxon>
        <taxon>Bacillati</taxon>
        <taxon>Bacillota</taxon>
        <taxon>Bacilli</taxon>
        <taxon>Bacillales</taxon>
        <taxon>Sporolactobacillaceae</taxon>
        <taxon>Sporolactobacillus</taxon>
    </lineage>
</organism>
<name>A0A4Z0GPL0_9BACL</name>
<dbReference type="InterPro" id="IPR003439">
    <property type="entry name" value="ABC_transporter-like_ATP-bd"/>
</dbReference>
<dbReference type="PROSITE" id="PS00211">
    <property type="entry name" value="ABC_TRANSPORTER_1"/>
    <property type="match status" value="1"/>
</dbReference>
<dbReference type="AlphaFoldDB" id="A0A4Z0GPL0"/>
<evidence type="ECO:0000313" key="7">
    <source>
        <dbReference type="Proteomes" id="UP000298347"/>
    </source>
</evidence>
<proteinExistence type="inferred from homology"/>
<feature type="domain" description="ABC transporter" evidence="5">
    <location>
        <begin position="13"/>
        <end position="247"/>
    </location>
</feature>
<keyword evidence="7" id="KW-1185">Reference proteome</keyword>
<dbReference type="PANTHER" id="PTHR42711">
    <property type="entry name" value="ABC TRANSPORTER ATP-BINDING PROTEIN"/>
    <property type="match status" value="1"/>
</dbReference>
<dbReference type="RefSeq" id="WP_135348552.1">
    <property type="nucleotide sequence ID" value="NZ_SRJD01000009.1"/>
</dbReference>